<dbReference type="InterPro" id="IPR037241">
    <property type="entry name" value="E2F-DP_heterodim"/>
</dbReference>
<keyword evidence="6 7" id="KW-0539">Nucleus</keyword>
<dbReference type="AlphaFoldDB" id="A0AAD1ULD7"/>
<evidence type="ECO:0008006" key="14">
    <source>
        <dbReference type="Google" id="ProtNLM"/>
    </source>
</evidence>
<keyword evidence="5 7" id="KW-0804">Transcription</keyword>
<dbReference type="SUPFAM" id="SSF144074">
    <property type="entry name" value="E2F-DP heterodimerization region"/>
    <property type="match status" value="1"/>
</dbReference>
<evidence type="ECO:0000259" key="11">
    <source>
        <dbReference type="SMART" id="SM01372"/>
    </source>
</evidence>
<evidence type="ECO:0000313" key="13">
    <source>
        <dbReference type="Proteomes" id="UP001295684"/>
    </source>
</evidence>
<dbReference type="InterPro" id="IPR014889">
    <property type="entry name" value="Transc_factor_DP_C"/>
</dbReference>
<dbReference type="PANTHER" id="PTHR12548">
    <property type="entry name" value="TRANSCRIPTION FACTOR DP"/>
    <property type="match status" value="1"/>
</dbReference>
<feature type="compositionally biased region" description="Basic and acidic residues" evidence="8">
    <location>
        <begin position="317"/>
        <end position="331"/>
    </location>
</feature>
<dbReference type="Pfam" id="PF02319">
    <property type="entry name" value="WHD_E2F_TDP"/>
    <property type="match status" value="1"/>
</dbReference>
<dbReference type="Gene3D" id="1.20.140.80">
    <property type="entry name" value="Transcription factor DP"/>
    <property type="match status" value="1"/>
</dbReference>
<feature type="region of interest" description="Disordered" evidence="8">
    <location>
        <begin position="317"/>
        <end position="339"/>
    </location>
</feature>
<dbReference type="InterPro" id="IPR038168">
    <property type="entry name" value="TF_DP_C_sf"/>
</dbReference>
<keyword evidence="4 7" id="KW-0238">DNA-binding</keyword>
<dbReference type="InterPro" id="IPR036388">
    <property type="entry name" value="WH-like_DNA-bd_sf"/>
</dbReference>
<evidence type="ECO:0000256" key="6">
    <source>
        <dbReference type="ARBA" id="ARBA00023242"/>
    </source>
</evidence>
<gene>
    <name evidence="12" type="ORF">ECRASSUSDP1_LOCUS8617</name>
</gene>
<evidence type="ECO:0000313" key="12">
    <source>
        <dbReference type="EMBL" id="CAI2367335.1"/>
    </source>
</evidence>
<evidence type="ECO:0000259" key="10">
    <source>
        <dbReference type="SMART" id="SM01138"/>
    </source>
</evidence>
<feature type="signal peptide" evidence="9">
    <location>
        <begin position="1"/>
        <end position="18"/>
    </location>
</feature>
<keyword evidence="3 7" id="KW-0805">Transcription regulation</keyword>
<reference evidence="12" key="1">
    <citation type="submission" date="2023-07" db="EMBL/GenBank/DDBJ databases">
        <authorList>
            <consortium name="AG Swart"/>
            <person name="Singh M."/>
            <person name="Singh A."/>
            <person name="Seah K."/>
            <person name="Emmerich C."/>
        </authorList>
    </citation>
    <scope>NUCLEOTIDE SEQUENCE</scope>
    <source>
        <strain evidence="12">DP1</strain>
    </source>
</reference>
<dbReference type="SMART" id="SM01372">
    <property type="entry name" value="E2F_TDP"/>
    <property type="match status" value="1"/>
</dbReference>
<evidence type="ECO:0000256" key="9">
    <source>
        <dbReference type="SAM" id="SignalP"/>
    </source>
</evidence>
<dbReference type="Gene3D" id="1.10.10.10">
    <property type="entry name" value="Winged helix-like DNA-binding domain superfamily/Winged helix DNA-binding domain"/>
    <property type="match status" value="1"/>
</dbReference>
<accession>A0AAD1ULD7</accession>
<evidence type="ECO:0000256" key="8">
    <source>
        <dbReference type="SAM" id="MobiDB-lite"/>
    </source>
</evidence>
<evidence type="ECO:0000256" key="5">
    <source>
        <dbReference type="ARBA" id="ARBA00023163"/>
    </source>
</evidence>
<dbReference type="Proteomes" id="UP001295684">
    <property type="component" value="Unassembled WGS sequence"/>
</dbReference>
<comment type="subcellular location">
    <subcellularLocation>
        <location evidence="1 7">Nucleus</location>
    </subcellularLocation>
</comment>
<dbReference type="InterPro" id="IPR003316">
    <property type="entry name" value="E2F_WHTH_DNA-bd_dom"/>
</dbReference>
<dbReference type="GO" id="GO:0005667">
    <property type="term" value="C:transcription regulator complex"/>
    <property type="evidence" value="ECO:0007669"/>
    <property type="project" value="InterPro"/>
</dbReference>
<comment type="similarity">
    <text evidence="2 7">Belongs to the E2F/DP family.</text>
</comment>
<evidence type="ECO:0000256" key="1">
    <source>
        <dbReference type="ARBA" id="ARBA00004123"/>
    </source>
</evidence>
<dbReference type="InterPro" id="IPR036390">
    <property type="entry name" value="WH_DNA-bd_sf"/>
</dbReference>
<proteinExistence type="inferred from homology"/>
<evidence type="ECO:0000256" key="7">
    <source>
        <dbReference type="RuleBase" id="RU003796"/>
    </source>
</evidence>
<feature type="chain" id="PRO_5041906421" description="E2F/DP family winged-helix DNA-binding domain-containing protein" evidence="9">
    <location>
        <begin position="19"/>
        <end position="442"/>
    </location>
</feature>
<dbReference type="GO" id="GO:0051726">
    <property type="term" value="P:regulation of cell cycle"/>
    <property type="evidence" value="ECO:0007669"/>
    <property type="project" value="InterPro"/>
</dbReference>
<comment type="caution">
    <text evidence="12">The sequence shown here is derived from an EMBL/GenBank/DDBJ whole genome shotgun (WGS) entry which is preliminary data.</text>
</comment>
<dbReference type="PANTHER" id="PTHR12548:SF9">
    <property type="entry name" value="TRANSCRIPTION FACTOR DP"/>
    <property type="match status" value="1"/>
</dbReference>
<feature type="region of interest" description="Disordered" evidence="8">
    <location>
        <begin position="27"/>
        <end position="57"/>
    </location>
</feature>
<dbReference type="GO" id="GO:0000981">
    <property type="term" value="F:DNA-binding transcription factor activity, RNA polymerase II-specific"/>
    <property type="evidence" value="ECO:0007669"/>
    <property type="project" value="TreeGrafter"/>
</dbReference>
<dbReference type="InterPro" id="IPR015648">
    <property type="entry name" value="Transcrpt_fac_DP"/>
</dbReference>
<feature type="compositionally biased region" description="Basic and acidic residues" evidence="8">
    <location>
        <begin position="28"/>
        <end position="37"/>
    </location>
</feature>
<organism evidence="12 13">
    <name type="scientific">Euplotes crassus</name>
    <dbReference type="NCBI Taxonomy" id="5936"/>
    <lineage>
        <taxon>Eukaryota</taxon>
        <taxon>Sar</taxon>
        <taxon>Alveolata</taxon>
        <taxon>Ciliophora</taxon>
        <taxon>Intramacronucleata</taxon>
        <taxon>Spirotrichea</taxon>
        <taxon>Hypotrichia</taxon>
        <taxon>Euplotida</taxon>
        <taxon>Euplotidae</taxon>
        <taxon>Moneuplotes</taxon>
    </lineage>
</organism>
<dbReference type="GO" id="GO:0000977">
    <property type="term" value="F:RNA polymerase II transcription regulatory region sequence-specific DNA binding"/>
    <property type="evidence" value="ECO:0007669"/>
    <property type="project" value="TreeGrafter"/>
</dbReference>
<keyword evidence="9" id="KW-0732">Signal</keyword>
<name>A0AAD1ULD7_EUPCR</name>
<evidence type="ECO:0000256" key="3">
    <source>
        <dbReference type="ARBA" id="ARBA00023015"/>
    </source>
</evidence>
<feature type="domain" description="E2F/DP family winged-helix DNA-binding" evidence="11">
    <location>
        <begin position="82"/>
        <end position="157"/>
    </location>
</feature>
<evidence type="ECO:0000256" key="2">
    <source>
        <dbReference type="ARBA" id="ARBA00010940"/>
    </source>
</evidence>
<dbReference type="SUPFAM" id="SSF46785">
    <property type="entry name" value="Winged helix' DNA-binding domain"/>
    <property type="match status" value="1"/>
</dbReference>
<protein>
    <recommendedName>
        <fullName evidence="14">E2F/DP family winged-helix DNA-binding domain-containing protein</fullName>
    </recommendedName>
</protein>
<dbReference type="Pfam" id="PF08781">
    <property type="entry name" value="DP"/>
    <property type="match status" value="1"/>
</dbReference>
<dbReference type="EMBL" id="CAMPGE010008436">
    <property type="protein sequence ID" value="CAI2367335.1"/>
    <property type="molecule type" value="Genomic_DNA"/>
</dbReference>
<dbReference type="GO" id="GO:0005634">
    <property type="term" value="C:nucleus"/>
    <property type="evidence" value="ECO:0007669"/>
    <property type="project" value="UniProtKB-SubCell"/>
</dbReference>
<sequence>MKMLLLELLSQFWPVVLERRPARTRQRGACEEARGERGGLTLVHPEESQAPTNSQNQSKKIVTQIVTKEKELNRKDLLPFLLNKKKLVFLSCRVYEKAREHCITNGTQIAKEILEESRKYNLNFDFKNVQRRVYDALNVLTALDMIKKDRNKIEFIRDVNEVFGNEISKQEKESEINAQLEAIYHKKQAIQERLKQKKQYLDEITVQAALLKKLVRRNMKNEDNETTINTPIKVKDDALTLNNFQKSRKINLPMLVLEFKKNSDIEILMNEDHKELVIVSDSNCRLYNDNHVLLSTGLLNESEQGNIENLYETEVKPLESSHHEEEKDNDMRPPSPTGNVKIKVSNIGKLQNKGGIINISSPFKESECKDPNLASPFCKSFLSPLCNKYVYQDSPLLKDTLTPFRENTPAAYTPLSNMGDNREDHGFSSPFLHKQVSFGLNG</sequence>
<keyword evidence="13" id="KW-1185">Reference proteome</keyword>
<evidence type="ECO:0000256" key="4">
    <source>
        <dbReference type="ARBA" id="ARBA00023125"/>
    </source>
</evidence>
<feature type="domain" description="Transcription factor DP C-terminal" evidence="10">
    <location>
        <begin position="181"/>
        <end position="346"/>
    </location>
</feature>
<dbReference type="SMART" id="SM01138">
    <property type="entry name" value="DP"/>
    <property type="match status" value="1"/>
</dbReference>